<dbReference type="GO" id="GO:0055052">
    <property type="term" value="C:ATP-binding cassette (ABC) transporter complex, substrate-binding subunit-containing"/>
    <property type="evidence" value="ECO:0007669"/>
    <property type="project" value="TreeGrafter"/>
</dbReference>
<dbReference type="GO" id="GO:0016887">
    <property type="term" value="F:ATP hydrolysis activity"/>
    <property type="evidence" value="ECO:0007669"/>
    <property type="project" value="InterPro"/>
</dbReference>
<feature type="domain" description="ABC transporter" evidence="3">
    <location>
        <begin position="4"/>
        <end position="243"/>
    </location>
</feature>
<dbReference type="InterPro" id="IPR047641">
    <property type="entry name" value="ABC_transpr_MalK/UgpC-like"/>
</dbReference>
<keyword evidence="2" id="KW-0067">ATP-binding</keyword>
<evidence type="ECO:0000256" key="2">
    <source>
        <dbReference type="ARBA" id="ARBA00022840"/>
    </source>
</evidence>
<dbReference type="PANTHER" id="PTHR43875">
    <property type="entry name" value="MALTODEXTRIN IMPORT ATP-BINDING PROTEIN MSMX"/>
    <property type="match status" value="1"/>
</dbReference>
<proteinExistence type="predicted"/>
<keyword evidence="1" id="KW-0547">Nucleotide-binding</keyword>
<name>A0A0F9CYH9_9ZZZZ</name>
<evidence type="ECO:0000256" key="1">
    <source>
        <dbReference type="ARBA" id="ARBA00022741"/>
    </source>
</evidence>
<dbReference type="EMBL" id="LAZR01031212">
    <property type="protein sequence ID" value="KKL54403.1"/>
    <property type="molecule type" value="Genomic_DNA"/>
</dbReference>
<dbReference type="Gene3D" id="3.40.50.300">
    <property type="entry name" value="P-loop containing nucleotide triphosphate hydrolases"/>
    <property type="match status" value="1"/>
</dbReference>
<dbReference type="GO" id="GO:0005524">
    <property type="term" value="F:ATP binding"/>
    <property type="evidence" value="ECO:0007669"/>
    <property type="project" value="UniProtKB-KW"/>
</dbReference>
<dbReference type="SUPFAM" id="SSF52540">
    <property type="entry name" value="P-loop containing nucleoside triphosphate hydrolases"/>
    <property type="match status" value="1"/>
</dbReference>
<accession>A0A0F9CYH9</accession>
<dbReference type="SUPFAM" id="SSF159501">
    <property type="entry name" value="EreA/ChaN-like"/>
    <property type="match status" value="1"/>
</dbReference>
<dbReference type="Gene3D" id="3.40.50.11550">
    <property type="match status" value="1"/>
</dbReference>
<evidence type="ECO:0000259" key="3">
    <source>
        <dbReference type="PROSITE" id="PS50893"/>
    </source>
</evidence>
<dbReference type="InterPro" id="IPR003593">
    <property type="entry name" value="AAA+_ATPase"/>
</dbReference>
<dbReference type="Pfam" id="PF00005">
    <property type="entry name" value="ABC_tran"/>
    <property type="match status" value="1"/>
</dbReference>
<comment type="caution">
    <text evidence="4">The sequence shown here is derived from an EMBL/GenBank/DDBJ whole genome shotgun (WGS) entry which is preliminary data.</text>
</comment>
<organism evidence="4">
    <name type="scientific">marine sediment metagenome</name>
    <dbReference type="NCBI Taxonomy" id="412755"/>
    <lineage>
        <taxon>unclassified sequences</taxon>
        <taxon>metagenomes</taxon>
        <taxon>ecological metagenomes</taxon>
    </lineage>
</organism>
<dbReference type="SMART" id="SM00382">
    <property type="entry name" value="AAA"/>
    <property type="match status" value="1"/>
</dbReference>
<dbReference type="InterPro" id="IPR027417">
    <property type="entry name" value="P-loop_NTPase"/>
</dbReference>
<dbReference type="AlphaFoldDB" id="A0A0F9CYH9"/>
<feature type="non-terminal residue" evidence="4">
    <location>
        <position position="372"/>
    </location>
</feature>
<reference evidence="4" key="1">
    <citation type="journal article" date="2015" name="Nature">
        <title>Complex archaea that bridge the gap between prokaryotes and eukaryotes.</title>
        <authorList>
            <person name="Spang A."/>
            <person name="Saw J.H."/>
            <person name="Jorgensen S.L."/>
            <person name="Zaremba-Niedzwiedzka K."/>
            <person name="Martijn J."/>
            <person name="Lind A.E."/>
            <person name="van Eijk R."/>
            <person name="Schleper C."/>
            <person name="Guy L."/>
            <person name="Ettema T.J."/>
        </authorList>
    </citation>
    <scope>NUCLEOTIDE SEQUENCE</scope>
</reference>
<gene>
    <name evidence="4" type="ORF">LCGC14_2265770</name>
</gene>
<dbReference type="PANTHER" id="PTHR43875:SF14">
    <property type="entry name" value="ABC TRANSPORTER ATP-BINDING PROTEIN"/>
    <property type="match status" value="1"/>
</dbReference>
<sequence>MAKITLDNLAHSYLPNPGHENDFALKELNHDWIDGEAYALLGASGCGKSTLLNIISGLLQPSQGRILFNDVDVTHAPTAERNIAQVFQFPVVYDTMTVRDNLAFPLRNRGADASYIASRVQQIAQMIGMEDELNRKARGLTANAKEKISLQLDEPVNKVVIDENYALMRQLTPEEIPPVLSGIMGRDKLIVVATARERARYKPLVDALGVKNIAYVTPDKITFTQMKENSFLIAGYDNTIVNMLFGKQAIPKEGVRIKVYKNPYNAKERIVLLHAKNKAEAKAVQLKISHYGKYSELAFKNGQNTYKAIAETGNGILVFSRPSTRVLRPDMLTTVDDIMPKLFASRIIYIGEKHDKFAHHINQLQIIKKMHV</sequence>
<dbReference type="PROSITE" id="PS50893">
    <property type="entry name" value="ABC_TRANSPORTER_2"/>
    <property type="match status" value="1"/>
</dbReference>
<protein>
    <recommendedName>
        <fullName evidence="3">ABC transporter domain-containing protein</fullName>
    </recommendedName>
</protein>
<evidence type="ECO:0000313" key="4">
    <source>
        <dbReference type="EMBL" id="KKL54403.1"/>
    </source>
</evidence>
<dbReference type="InterPro" id="IPR003439">
    <property type="entry name" value="ABC_transporter-like_ATP-bd"/>
</dbReference>